<feature type="compositionally biased region" description="Polar residues" evidence="3">
    <location>
        <begin position="199"/>
        <end position="224"/>
    </location>
</feature>
<dbReference type="PANTHER" id="PTHR42648">
    <property type="entry name" value="TRANSPOSASE, PUTATIVE-RELATED"/>
    <property type="match status" value="1"/>
</dbReference>
<evidence type="ECO:0000313" key="5">
    <source>
        <dbReference type="EMBL" id="GFA66724.1"/>
    </source>
</evidence>
<keyword evidence="2" id="KW-0378">Hydrolase</keyword>
<accession>A0A699JZT3</accession>
<gene>
    <name evidence="5" type="ORF">Tci_638696</name>
</gene>
<feature type="compositionally biased region" description="Polar residues" evidence="3">
    <location>
        <begin position="123"/>
        <end position="144"/>
    </location>
</feature>
<dbReference type="SUPFAM" id="SSF53098">
    <property type="entry name" value="Ribonuclease H-like"/>
    <property type="match status" value="1"/>
</dbReference>
<feature type="compositionally biased region" description="Basic and acidic residues" evidence="3">
    <location>
        <begin position="182"/>
        <end position="198"/>
    </location>
</feature>
<dbReference type="InterPro" id="IPR013103">
    <property type="entry name" value="RVT_2"/>
</dbReference>
<name>A0A699JZT3_TANCI</name>
<feature type="domain" description="Integrase catalytic" evidence="4">
    <location>
        <begin position="1"/>
        <end position="148"/>
    </location>
</feature>
<evidence type="ECO:0000259" key="4">
    <source>
        <dbReference type="PROSITE" id="PS50994"/>
    </source>
</evidence>
<dbReference type="InterPro" id="IPR039537">
    <property type="entry name" value="Retrotran_Ty1/copia-like"/>
</dbReference>
<dbReference type="InterPro" id="IPR001584">
    <property type="entry name" value="Integrase_cat-core"/>
</dbReference>
<dbReference type="GO" id="GO:0016787">
    <property type="term" value="F:hydrolase activity"/>
    <property type="evidence" value="ECO:0007669"/>
    <property type="project" value="UniProtKB-KW"/>
</dbReference>
<proteinExistence type="predicted"/>
<evidence type="ECO:0000256" key="3">
    <source>
        <dbReference type="SAM" id="MobiDB-lite"/>
    </source>
</evidence>
<dbReference type="Gene3D" id="3.30.420.10">
    <property type="entry name" value="Ribonuclease H-like superfamily/Ribonuclease H"/>
    <property type="match status" value="1"/>
</dbReference>
<sequence length="437" mass="49927">MCDKKNKVLFTDTDSLVLSPDFKLPDENQDETTPILKDFIRQAENQFNHKVKTIKSDNETEFKKNDLIKFCRLKGIKREYSNARCLQQNGVAERKNRTLIEAARTMVFVTKPQNKTPYELLTENQANKSARPNEANNSTYTQANDDQDNSSKEIDLHEEHFVLPIWSAYSTTVNSLGDKIKQNTDVKTSESSRKEATHDIQNASTSSTNLINTASTPLSITGPSRAFNNGELSFPDDPLMPHLEDIYASPSEGIFTDSLYDDEGVVTDFDNVETTMSVSLTLTIRIHTIHLKTQILRDPMSPVQTRSKVNKNSEAHALVWILVDLPFRKKAIRTKWVYRNKKDKRGVVVRNKARLVAQEHIQEEGIDYDENSWCDEFEELMKNGFQMSSMGELTFFLGLQFKKKEDGIFISQDKYVAKILKKFNFLSVKTASTPIET</sequence>
<feature type="region of interest" description="Disordered" evidence="3">
    <location>
        <begin position="182"/>
        <end position="224"/>
    </location>
</feature>
<evidence type="ECO:0000256" key="1">
    <source>
        <dbReference type="ARBA" id="ARBA00022723"/>
    </source>
</evidence>
<dbReference type="InterPro" id="IPR012337">
    <property type="entry name" value="RNaseH-like_sf"/>
</dbReference>
<organism evidence="5">
    <name type="scientific">Tanacetum cinerariifolium</name>
    <name type="common">Dalmatian daisy</name>
    <name type="synonym">Chrysanthemum cinerariifolium</name>
    <dbReference type="NCBI Taxonomy" id="118510"/>
    <lineage>
        <taxon>Eukaryota</taxon>
        <taxon>Viridiplantae</taxon>
        <taxon>Streptophyta</taxon>
        <taxon>Embryophyta</taxon>
        <taxon>Tracheophyta</taxon>
        <taxon>Spermatophyta</taxon>
        <taxon>Magnoliopsida</taxon>
        <taxon>eudicotyledons</taxon>
        <taxon>Gunneridae</taxon>
        <taxon>Pentapetalae</taxon>
        <taxon>asterids</taxon>
        <taxon>campanulids</taxon>
        <taxon>Asterales</taxon>
        <taxon>Asteraceae</taxon>
        <taxon>Asteroideae</taxon>
        <taxon>Anthemideae</taxon>
        <taxon>Anthemidinae</taxon>
        <taxon>Tanacetum</taxon>
    </lineage>
</organism>
<keyword evidence="1" id="KW-0479">Metal-binding</keyword>
<dbReference type="PANTHER" id="PTHR42648:SF32">
    <property type="entry name" value="RIBONUCLEASE H-LIKE DOMAIN, GAG-PRE-INTEGRASE DOMAIN PROTEIN-RELATED"/>
    <property type="match status" value="1"/>
</dbReference>
<dbReference type="Pfam" id="PF07727">
    <property type="entry name" value="RVT_2"/>
    <property type="match status" value="2"/>
</dbReference>
<dbReference type="GO" id="GO:0015074">
    <property type="term" value="P:DNA integration"/>
    <property type="evidence" value="ECO:0007669"/>
    <property type="project" value="InterPro"/>
</dbReference>
<protein>
    <recommendedName>
        <fullName evidence="4">Integrase catalytic domain-containing protein</fullName>
    </recommendedName>
</protein>
<dbReference type="AlphaFoldDB" id="A0A699JZT3"/>
<reference evidence="5" key="1">
    <citation type="journal article" date="2019" name="Sci. Rep.">
        <title>Draft genome of Tanacetum cinerariifolium, the natural source of mosquito coil.</title>
        <authorList>
            <person name="Yamashiro T."/>
            <person name="Shiraishi A."/>
            <person name="Satake H."/>
            <person name="Nakayama K."/>
        </authorList>
    </citation>
    <scope>NUCLEOTIDE SEQUENCE</scope>
</reference>
<comment type="caution">
    <text evidence="5">The sequence shown here is derived from an EMBL/GenBank/DDBJ whole genome shotgun (WGS) entry which is preliminary data.</text>
</comment>
<feature type="non-terminal residue" evidence="5">
    <location>
        <position position="1"/>
    </location>
</feature>
<dbReference type="InterPro" id="IPR036397">
    <property type="entry name" value="RNaseH_sf"/>
</dbReference>
<feature type="region of interest" description="Disordered" evidence="3">
    <location>
        <begin position="123"/>
        <end position="150"/>
    </location>
</feature>
<dbReference type="GO" id="GO:0046872">
    <property type="term" value="F:metal ion binding"/>
    <property type="evidence" value="ECO:0007669"/>
    <property type="project" value="UniProtKB-KW"/>
</dbReference>
<dbReference type="EMBL" id="BKCJ010465258">
    <property type="protein sequence ID" value="GFA66724.1"/>
    <property type="molecule type" value="Genomic_DNA"/>
</dbReference>
<evidence type="ECO:0000256" key="2">
    <source>
        <dbReference type="ARBA" id="ARBA00022801"/>
    </source>
</evidence>
<dbReference type="GO" id="GO:0003676">
    <property type="term" value="F:nucleic acid binding"/>
    <property type="evidence" value="ECO:0007669"/>
    <property type="project" value="InterPro"/>
</dbReference>
<dbReference type="PROSITE" id="PS50994">
    <property type="entry name" value="INTEGRASE"/>
    <property type="match status" value="1"/>
</dbReference>